<feature type="domain" description="THUMP" evidence="4">
    <location>
        <begin position="138"/>
        <end position="250"/>
    </location>
</feature>
<evidence type="ECO:0000256" key="1">
    <source>
        <dbReference type="ARBA" id="ARBA00060731"/>
    </source>
</evidence>
<dbReference type="PANTHER" id="PTHR13452">
    <property type="entry name" value="THUMP DOMAIN CONTAINING PROTEIN 1-RELATED"/>
    <property type="match status" value="1"/>
</dbReference>
<comment type="similarity">
    <text evidence="1">Belongs to the THUMPD1 family.</text>
</comment>
<proteinExistence type="inferred from homology"/>
<feature type="compositionally biased region" description="Polar residues" evidence="3">
    <location>
        <begin position="1"/>
        <end position="14"/>
    </location>
</feature>
<evidence type="ECO:0000256" key="3">
    <source>
        <dbReference type="SAM" id="MobiDB-lite"/>
    </source>
</evidence>
<keyword evidence="6" id="KW-1185">Reference proteome</keyword>
<comment type="caution">
    <text evidence="5">The sequence shown here is derived from an EMBL/GenBank/DDBJ whole genome shotgun (WGS) entry which is preliminary data.</text>
</comment>
<keyword evidence="2" id="KW-0694">RNA-binding</keyword>
<accession>A0AA35RD88</accession>
<dbReference type="SMART" id="SM00981">
    <property type="entry name" value="THUMP"/>
    <property type="match status" value="1"/>
</dbReference>
<name>A0AA35RD88_GEOBA</name>
<gene>
    <name evidence="5" type="ORF">GBAR_LOCUS6290</name>
</gene>
<dbReference type="Proteomes" id="UP001174909">
    <property type="component" value="Unassembled WGS sequence"/>
</dbReference>
<dbReference type="GO" id="GO:0006400">
    <property type="term" value="P:tRNA modification"/>
    <property type="evidence" value="ECO:0007669"/>
    <property type="project" value="InterPro"/>
</dbReference>
<dbReference type="AlphaFoldDB" id="A0AA35RD88"/>
<dbReference type="EMBL" id="CASHTH010000945">
    <property type="protein sequence ID" value="CAI8009330.1"/>
    <property type="molecule type" value="Genomic_DNA"/>
</dbReference>
<dbReference type="InterPro" id="IPR040183">
    <property type="entry name" value="THUMPD1-like"/>
</dbReference>
<evidence type="ECO:0000256" key="2">
    <source>
        <dbReference type="PROSITE-ProRule" id="PRU00529"/>
    </source>
</evidence>
<dbReference type="PANTHER" id="PTHR13452:SF10">
    <property type="entry name" value="THUMP DOMAIN-CONTAINING PROTEIN 1"/>
    <property type="match status" value="1"/>
</dbReference>
<dbReference type="PROSITE" id="PS51165">
    <property type="entry name" value="THUMP"/>
    <property type="match status" value="1"/>
</dbReference>
<dbReference type="FunFam" id="3.30.2300.10:FF:000001">
    <property type="entry name" value="THUMP domain-containing protein 1"/>
    <property type="match status" value="1"/>
</dbReference>
<dbReference type="Pfam" id="PF02926">
    <property type="entry name" value="THUMP"/>
    <property type="match status" value="1"/>
</dbReference>
<dbReference type="SUPFAM" id="SSF143437">
    <property type="entry name" value="THUMP domain-like"/>
    <property type="match status" value="1"/>
</dbReference>
<evidence type="ECO:0000313" key="6">
    <source>
        <dbReference type="Proteomes" id="UP001174909"/>
    </source>
</evidence>
<protein>
    <submittedName>
        <fullName evidence="5">THUMP domain-containing protein 1</fullName>
    </submittedName>
</protein>
<dbReference type="InterPro" id="IPR004114">
    <property type="entry name" value="THUMP_dom"/>
</dbReference>
<evidence type="ECO:0000259" key="4">
    <source>
        <dbReference type="PROSITE" id="PS51165"/>
    </source>
</evidence>
<dbReference type="CDD" id="cd11717">
    <property type="entry name" value="THUMP_THUMPD1_like"/>
    <property type="match status" value="1"/>
</dbReference>
<dbReference type="Gene3D" id="3.30.2300.10">
    <property type="entry name" value="THUMP superfamily"/>
    <property type="match status" value="1"/>
</dbReference>
<feature type="region of interest" description="Disordered" evidence="3">
    <location>
        <begin position="1"/>
        <end position="25"/>
    </location>
</feature>
<sequence>MVQRLQSSMEATTGSKKRKRSYYSLAPHSKRKKEELCPGLAGILISTSDHERLCVSEAYNLLNEYADQLYGPEPNGDDTPSSGDDVSLKLAQEVDKLRGSEEKPRRFQAVDTGTKHLVFVKCHPLVDPVLLVHHMLSSVKEAKEHKARFCQRFIPVSAVCHATDRDIQKCVSNVFAPHFYLEKSILKFAVVYKARNNQDVNREEIIKTLASLVTMNGDYPHRVDLLNPDLTIVVEIVKVILKHLCVHIKGTDLGFVTKKSDSMLLQFNGRGRGYRERRHTMCQMLWREASGKSC</sequence>
<organism evidence="5 6">
    <name type="scientific">Geodia barretti</name>
    <name type="common">Barrett's horny sponge</name>
    <dbReference type="NCBI Taxonomy" id="519541"/>
    <lineage>
        <taxon>Eukaryota</taxon>
        <taxon>Metazoa</taxon>
        <taxon>Porifera</taxon>
        <taxon>Demospongiae</taxon>
        <taxon>Heteroscleromorpha</taxon>
        <taxon>Tetractinellida</taxon>
        <taxon>Astrophorina</taxon>
        <taxon>Geodiidae</taxon>
        <taxon>Geodia</taxon>
    </lineage>
</organism>
<reference evidence="5" key="1">
    <citation type="submission" date="2023-03" db="EMBL/GenBank/DDBJ databases">
        <authorList>
            <person name="Steffen K."/>
            <person name="Cardenas P."/>
        </authorList>
    </citation>
    <scope>NUCLEOTIDE SEQUENCE</scope>
</reference>
<dbReference type="GO" id="GO:0003723">
    <property type="term" value="F:RNA binding"/>
    <property type="evidence" value="ECO:0007669"/>
    <property type="project" value="UniProtKB-UniRule"/>
</dbReference>
<evidence type="ECO:0000313" key="5">
    <source>
        <dbReference type="EMBL" id="CAI8009330.1"/>
    </source>
</evidence>